<dbReference type="EMBL" id="KZ819283">
    <property type="protein sequence ID" value="PWO01172.1"/>
    <property type="molecule type" value="Genomic_DNA"/>
</dbReference>
<sequence>MVKALKYRLKADLVDMATLLAIDEPASLRRDDLEERVRARLLERRTELENDDYWSPIYQTIDAGERRAARGSMRHSVESEESDAPSRSRSPRKSAGKAVNGLATPLRKTGDALSTSASTVVAEAQSIYPALQARGKRSLESLGNMFKAGAAETRAEVADVAHEVEARGEAVAHAVKRQQRAALRKTHKAWRDVGLYASDARNLTTVLVGLEFAALLLSIIPTRDISLGSSSAFASSWSVPVPSLWVVFVPAFWRVLLIWGFWTVAVPTFLSQLITFDRRRAPSIQTFTLARLFLILALVRLSPHLGLGARHPPSVLGVAAGQVPFGAAAEHTLTGWQKVVSYDWVSAAVGPDLQLINAAAAASFAIYEAIAVRPRAG</sequence>
<proteinExistence type="predicted"/>
<reference evidence="2 3" key="1">
    <citation type="journal article" date="2018" name="Mol. Biol. Evol.">
        <title>Broad Genomic Sampling Reveals a Smut Pathogenic Ancestry of the Fungal Clade Ustilaginomycotina.</title>
        <authorList>
            <person name="Kijpornyongpan T."/>
            <person name="Mondo S.J."/>
            <person name="Barry K."/>
            <person name="Sandor L."/>
            <person name="Lee J."/>
            <person name="Lipzen A."/>
            <person name="Pangilinan J."/>
            <person name="LaButti K."/>
            <person name="Hainaut M."/>
            <person name="Henrissat B."/>
            <person name="Grigoriev I.V."/>
            <person name="Spatafora J.W."/>
            <person name="Aime M.C."/>
        </authorList>
    </citation>
    <scope>NUCLEOTIDE SEQUENCE [LARGE SCALE GENOMIC DNA]</scope>
    <source>
        <strain evidence="2 3">MCA 4186</strain>
    </source>
</reference>
<dbReference type="InterPro" id="IPR038872">
    <property type="entry name" value="Put_GTT3"/>
</dbReference>
<evidence type="ECO:0000313" key="2">
    <source>
        <dbReference type="EMBL" id="PWO01172.1"/>
    </source>
</evidence>
<dbReference type="STRING" id="58919.A0A316ZI37"/>
<dbReference type="PANTHER" id="PTHR41807">
    <property type="entry name" value="GLUTATHIONE TRANSFERASE 3"/>
    <property type="match status" value="1"/>
</dbReference>
<dbReference type="RefSeq" id="XP_025601450.1">
    <property type="nucleotide sequence ID" value="XM_025744871.1"/>
</dbReference>
<dbReference type="OrthoDB" id="5569309at2759"/>
<dbReference type="GeneID" id="37272415"/>
<evidence type="ECO:0000256" key="1">
    <source>
        <dbReference type="SAM" id="MobiDB-lite"/>
    </source>
</evidence>
<keyword evidence="3" id="KW-1185">Reference proteome</keyword>
<dbReference type="PANTHER" id="PTHR41807:SF1">
    <property type="entry name" value="GLUTATHIONE TRANSFERASE 3"/>
    <property type="match status" value="1"/>
</dbReference>
<dbReference type="Proteomes" id="UP000245946">
    <property type="component" value="Unassembled WGS sequence"/>
</dbReference>
<gene>
    <name evidence="2" type="ORF">FA09DRAFT_357772</name>
</gene>
<name>A0A316ZI37_9BASI</name>
<protein>
    <submittedName>
        <fullName evidence="2">Uncharacterized protein</fullName>
    </submittedName>
</protein>
<accession>A0A316ZI37</accession>
<evidence type="ECO:0000313" key="3">
    <source>
        <dbReference type="Proteomes" id="UP000245946"/>
    </source>
</evidence>
<dbReference type="AlphaFoldDB" id="A0A316ZI37"/>
<feature type="region of interest" description="Disordered" evidence="1">
    <location>
        <begin position="68"/>
        <end position="110"/>
    </location>
</feature>
<dbReference type="GO" id="GO:0016020">
    <property type="term" value="C:membrane"/>
    <property type="evidence" value="ECO:0007669"/>
    <property type="project" value="TreeGrafter"/>
</dbReference>
<organism evidence="2 3">
    <name type="scientific">Tilletiopsis washingtonensis</name>
    <dbReference type="NCBI Taxonomy" id="58919"/>
    <lineage>
        <taxon>Eukaryota</taxon>
        <taxon>Fungi</taxon>
        <taxon>Dikarya</taxon>
        <taxon>Basidiomycota</taxon>
        <taxon>Ustilaginomycotina</taxon>
        <taxon>Exobasidiomycetes</taxon>
        <taxon>Entylomatales</taxon>
        <taxon>Entylomatales incertae sedis</taxon>
        <taxon>Tilletiopsis</taxon>
    </lineage>
</organism>